<evidence type="ECO:0000256" key="2">
    <source>
        <dbReference type="ARBA" id="ARBA00022448"/>
    </source>
</evidence>
<feature type="domain" description="SPX" evidence="8">
    <location>
        <begin position="1"/>
        <end position="236"/>
    </location>
</feature>
<keyword evidence="10" id="KW-1185">Reference proteome</keyword>
<evidence type="ECO:0000313" key="9">
    <source>
        <dbReference type="EMBL" id="ODV91912.1"/>
    </source>
</evidence>
<gene>
    <name evidence="9" type="ORF">CANCADRAFT_22162</name>
</gene>
<feature type="transmembrane region" description="Helical" evidence="7">
    <location>
        <begin position="595"/>
        <end position="615"/>
    </location>
</feature>
<evidence type="ECO:0000256" key="3">
    <source>
        <dbReference type="ARBA" id="ARBA00022692"/>
    </source>
</evidence>
<dbReference type="PROSITE" id="PS51382">
    <property type="entry name" value="SPX"/>
    <property type="match status" value="1"/>
</dbReference>
<protein>
    <recommendedName>
        <fullName evidence="8">SPX domain-containing protein</fullName>
    </recommendedName>
</protein>
<organism evidence="9 10">
    <name type="scientific">Tortispora caseinolytica NRRL Y-17796</name>
    <dbReference type="NCBI Taxonomy" id="767744"/>
    <lineage>
        <taxon>Eukaryota</taxon>
        <taxon>Fungi</taxon>
        <taxon>Dikarya</taxon>
        <taxon>Ascomycota</taxon>
        <taxon>Saccharomycotina</taxon>
        <taxon>Trigonopsidomycetes</taxon>
        <taxon>Trigonopsidales</taxon>
        <taxon>Trigonopsidaceae</taxon>
        <taxon>Tortispora</taxon>
    </lineage>
</organism>
<keyword evidence="3 7" id="KW-0812">Transmembrane</keyword>
<keyword evidence="2" id="KW-0813">Transport</keyword>
<feature type="transmembrane region" description="Helical" evidence="7">
    <location>
        <begin position="330"/>
        <end position="357"/>
    </location>
</feature>
<dbReference type="GO" id="GO:0005315">
    <property type="term" value="F:phosphate transmembrane transporter activity"/>
    <property type="evidence" value="ECO:0007669"/>
    <property type="project" value="TreeGrafter"/>
</dbReference>
<evidence type="ECO:0000256" key="5">
    <source>
        <dbReference type="ARBA" id="ARBA00023136"/>
    </source>
</evidence>
<dbReference type="EMBL" id="KV453841">
    <property type="protein sequence ID" value="ODV91912.1"/>
    <property type="molecule type" value="Genomic_DNA"/>
</dbReference>
<dbReference type="GO" id="GO:0006817">
    <property type="term" value="P:phosphate ion transport"/>
    <property type="evidence" value="ECO:0007669"/>
    <property type="project" value="TreeGrafter"/>
</dbReference>
<proteinExistence type="predicted"/>
<dbReference type="Proteomes" id="UP000095023">
    <property type="component" value="Unassembled WGS sequence"/>
</dbReference>
<evidence type="ECO:0000256" key="1">
    <source>
        <dbReference type="ARBA" id="ARBA00004141"/>
    </source>
</evidence>
<sequence>MKFSHSVQFNAVPEWSSQYIAYSNLKKLLFNLEKEYLLNGNEEERERLISSGNPDTIYIAALDAELKKVSDFYTAKEAEILAEYDKLSVDFLTFTENPTESNNRLIGVQSHESGRPFVPYTFRDHSPGHASLEGPSEPTVAESHEQARGLSISPTRKSMKRRSSARLSVNDYEGFIADAFNDMYDHRIHLKKRIIQSFVQLSELSGYVQLNETGFRKATKKYDKILGRSIRENYLTERVAHAYPFLPETRDKISQAIQNTIQMYSNLLSIDFESAKVELKMHLREYVVWERNTVWRDMIDMERKTQAARLGAQVNNSAVAPPKRWKIGSYYLPLWMTSSSTFSLVLIVCIFVLLLNVKIFEEPAKRNCLAILITASLLWATEAMPLFATAMLIPFLVVLLNVIVDANGKPLPAPDAASYIFSSMWSSMIMLLLGGFAIAAALSKYQIAKLIATATLSKSGTDPKWVLLAIMFISMVASMFISNVAAPVLCISVVQPILRNLSPDSKFSKALLLGIAFASNVGGMTSPIASPQNIVALQNMDPQLSWISWFAISIPVSLISLLLIWAVLLVSCSAERDTVIAPIRVSSDKFSSTQVFVCAVTIGTIILWCLTHALQPFVGDMGVVALIPLVVFFGTKTLTSEDFNNFLWTVVMLAMGGIALGKAVSSSGLLADIAATVDNSVQGMHLYGITIVFGAVVLVVATFISHTVAALIFLPLVKEVGESLDNPHPRLLVMLCALLCSAAMGLPTSGFPNVTAICTMDEMGRPYLNVKLFITRGVPISVIVFGVVTTVGYTLMQISGL</sequence>
<feature type="transmembrane region" description="Helical" evidence="7">
    <location>
        <begin position="416"/>
        <end position="445"/>
    </location>
</feature>
<dbReference type="GO" id="GO:0005886">
    <property type="term" value="C:plasma membrane"/>
    <property type="evidence" value="ECO:0007669"/>
    <property type="project" value="TreeGrafter"/>
</dbReference>
<feature type="transmembrane region" description="Helical" evidence="7">
    <location>
        <begin position="549"/>
        <end position="574"/>
    </location>
</feature>
<dbReference type="PANTHER" id="PTHR10283:SF92">
    <property type="entry name" value="LOW-AFFINITY PHOSPHATE TRANSPORTER PHO91"/>
    <property type="match status" value="1"/>
</dbReference>
<evidence type="ECO:0000259" key="8">
    <source>
        <dbReference type="PROSITE" id="PS51382"/>
    </source>
</evidence>
<dbReference type="InterPro" id="IPR004331">
    <property type="entry name" value="SPX_dom"/>
</dbReference>
<name>A0A1E4TJI4_9ASCO</name>
<comment type="subcellular location">
    <subcellularLocation>
        <location evidence="1">Membrane</location>
        <topology evidence="1">Multi-pass membrane protein</topology>
    </subcellularLocation>
</comment>
<evidence type="ECO:0000313" key="10">
    <source>
        <dbReference type="Proteomes" id="UP000095023"/>
    </source>
</evidence>
<dbReference type="CDD" id="cd14478">
    <property type="entry name" value="SPX_PHO87_PHO90_like"/>
    <property type="match status" value="1"/>
</dbReference>
<feature type="transmembrane region" description="Helical" evidence="7">
    <location>
        <begin position="465"/>
        <end position="498"/>
    </location>
</feature>
<dbReference type="AlphaFoldDB" id="A0A1E4TJI4"/>
<accession>A0A1E4TJI4</accession>
<feature type="region of interest" description="Disordered" evidence="6">
    <location>
        <begin position="125"/>
        <end position="163"/>
    </location>
</feature>
<dbReference type="Pfam" id="PF03105">
    <property type="entry name" value="SPX"/>
    <property type="match status" value="2"/>
</dbReference>
<keyword evidence="5 7" id="KW-0472">Membrane</keyword>
<feature type="transmembrane region" description="Helical" evidence="7">
    <location>
        <begin position="684"/>
        <end position="717"/>
    </location>
</feature>
<keyword evidence="4 7" id="KW-1133">Transmembrane helix</keyword>
<feature type="transmembrane region" description="Helical" evidence="7">
    <location>
        <begin position="386"/>
        <end position="404"/>
    </location>
</feature>
<reference evidence="10" key="1">
    <citation type="submission" date="2016-02" db="EMBL/GenBank/DDBJ databases">
        <title>Comparative genomics of biotechnologically important yeasts.</title>
        <authorList>
            <consortium name="DOE Joint Genome Institute"/>
            <person name="Riley R."/>
            <person name="Haridas S."/>
            <person name="Wolfe K.H."/>
            <person name="Lopes M.R."/>
            <person name="Hittinger C.T."/>
            <person name="Goker M."/>
            <person name="Salamov A."/>
            <person name="Wisecaver J."/>
            <person name="Long T.M."/>
            <person name="Aerts A.L."/>
            <person name="Barry K."/>
            <person name="Choi C."/>
            <person name="Clum A."/>
            <person name="Coughlan A.Y."/>
            <person name="Deshpande S."/>
            <person name="Douglass A.P."/>
            <person name="Hanson S.J."/>
            <person name="Klenk H.-P."/>
            <person name="Labutti K."/>
            <person name="Lapidus A."/>
            <person name="Lindquist E."/>
            <person name="Lipzen A."/>
            <person name="Meier-Kolthoff J.P."/>
            <person name="Ohm R.A."/>
            <person name="Otillar R.P."/>
            <person name="Pangilinan J."/>
            <person name="Peng Y."/>
            <person name="Rokas A."/>
            <person name="Rosa C.A."/>
            <person name="Scheuner C."/>
            <person name="Sibirny A.A."/>
            <person name="Slot J.C."/>
            <person name="Stielow J.B."/>
            <person name="Sun H."/>
            <person name="Kurtzman C.P."/>
            <person name="Blackwell M."/>
            <person name="Jeffries T.W."/>
            <person name="Grigoriev I.V."/>
        </authorList>
    </citation>
    <scope>NUCLEOTIDE SEQUENCE [LARGE SCALE GENOMIC DNA]</scope>
    <source>
        <strain evidence="10">NRRL Y-17796</strain>
    </source>
</reference>
<feature type="transmembrane region" description="Helical" evidence="7">
    <location>
        <begin position="773"/>
        <end position="796"/>
    </location>
</feature>
<evidence type="ECO:0000256" key="7">
    <source>
        <dbReference type="SAM" id="Phobius"/>
    </source>
</evidence>
<evidence type="ECO:0000256" key="6">
    <source>
        <dbReference type="SAM" id="MobiDB-lite"/>
    </source>
</evidence>
<feature type="transmembrane region" description="Helical" evidence="7">
    <location>
        <begin position="729"/>
        <end position="746"/>
    </location>
</feature>
<dbReference type="GO" id="GO:0006797">
    <property type="term" value="P:polyphosphate metabolic process"/>
    <property type="evidence" value="ECO:0007669"/>
    <property type="project" value="TreeGrafter"/>
</dbReference>
<dbReference type="CDD" id="cd01115">
    <property type="entry name" value="SLC13_permease"/>
    <property type="match status" value="1"/>
</dbReference>
<dbReference type="Pfam" id="PF03600">
    <property type="entry name" value="CitMHS"/>
    <property type="match status" value="1"/>
</dbReference>
<dbReference type="OrthoDB" id="10260443at2759"/>
<dbReference type="PANTHER" id="PTHR10283">
    <property type="entry name" value="SOLUTE CARRIER FAMILY 13 MEMBER"/>
    <property type="match status" value="1"/>
</dbReference>
<dbReference type="InterPro" id="IPR004680">
    <property type="entry name" value="Cit_transptr-like_dom"/>
</dbReference>
<feature type="transmembrane region" description="Helical" evidence="7">
    <location>
        <begin position="646"/>
        <end position="664"/>
    </location>
</feature>
<evidence type="ECO:0000256" key="4">
    <source>
        <dbReference type="ARBA" id="ARBA00022989"/>
    </source>
</evidence>